<name>A0ABS7QJ14_9ACTN</name>
<dbReference type="SUPFAM" id="SSF53474">
    <property type="entry name" value="alpha/beta-Hydrolases"/>
    <property type="match status" value="1"/>
</dbReference>
<dbReference type="InterPro" id="IPR020806">
    <property type="entry name" value="PKS_PP-bd"/>
</dbReference>
<evidence type="ECO:0000313" key="5">
    <source>
        <dbReference type="Proteomes" id="UP000778578"/>
    </source>
</evidence>
<dbReference type="Proteomes" id="UP000778578">
    <property type="component" value="Unassembled WGS sequence"/>
</dbReference>
<dbReference type="SUPFAM" id="SSF56801">
    <property type="entry name" value="Acetyl-CoA synthetase-like"/>
    <property type="match status" value="1"/>
</dbReference>
<dbReference type="SMART" id="SM00823">
    <property type="entry name" value="PKS_PP"/>
    <property type="match status" value="1"/>
</dbReference>
<evidence type="ECO:0000313" key="4">
    <source>
        <dbReference type="EMBL" id="MBY8883167.1"/>
    </source>
</evidence>
<dbReference type="InterPro" id="IPR000873">
    <property type="entry name" value="AMP-dep_synth/lig_dom"/>
</dbReference>
<keyword evidence="2" id="KW-0597">Phosphoprotein</keyword>
<dbReference type="NCBIfam" id="TIGR01733">
    <property type="entry name" value="AA-adenyl-dom"/>
    <property type="match status" value="1"/>
</dbReference>
<dbReference type="InterPro" id="IPR001031">
    <property type="entry name" value="Thioesterase"/>
</dbReference>
<dbReference type="SUPFAM" id="SSF47336">
    <property type="entry name" value="ACP-like"/>
    <property type="match status" value="1"/>
</dbReference>
<dbReference type="InterPro" id="IPR045851">
    <property type="entry name" value="AMP-bd_C_sf"/>
</dbReference>
<evidence type="ECO:0000259" key="3">
    <source>
        <dbReference type="PROSITE" id="PS50075"/>
    </source>
</evidence>
<dbReference type="InterPro" id="IPR020845">
    <property type="entry name" value="AMP-binding_CS"/>
</dbReference>
<dbReference type="Pfam" id="PF00975">
    <property type="entry name" value="Thioesterase"/>
    <property type="match status" value="1"/>
</dbReference>
<dbReference type="InterPro" id="IPR010071">
    <property type="entry name" value="AA_adenyl_dom"/>
</dbReference>
<dbReference type="InterPro" id="IPR009081">
    <property type="entry name" value="PP-bd_ACP"/>
</dbReference>
<organism evidence="4 5">
    <name type="scientific">Actinacidiphila acidipaludis</name>
    <dbReference type="NCBI Taxonomy" id="2873382"/>
    <lineage>
        <taxon>Bacteria</taxon>
        <taxon>Bacillati</taxon>
        <taxon>Actinomycetota</taxon>
        <taxon>Actinomycetes</taxon>
        <taxon>Kitasatosporales</taxon>
        <taxon>Streptomycetaceae</taxon>
        <taxon>Actinacidiphila</taxon>
    </lineage>
</organism>
<dbReference type="Gene3D" id="3.40.50.1820">
    <property type="entry name" value="alpha/beta hydrolase"/>
    <property type="match status" value="1"/>
</dbReference>
<dbReference type="InterPro" id="IPR020802">
    <property type="entry name" value="TesA-like"/>
</dbReference>
<dbReference type="SMART" id="SM00824">
    <property type="entry name" value="PKS_TE"/>
    <property type="match status" value="1"/>
</dbReference>
<dbReference type="InterPro" id="IPR036736">
    <property type="entry name" value="ACP-like_sf"/>
</dbReference>
<dbReference type="Gene3D" id="2.30.38.10">
    <property type="entry name" value="Luciferase, Domain 3"/>
    <property type="match status" value="1"/>
</dbReference>
<accession>A0ABS7QJ14</accession>
<keyword evidence="1" id="KW-0596">Phosphopantetheine</keyword>
<proteinExistence type="predicted"/>
<protein>
    <submittedName>
        <fullName evidence="4">Amino acid adenylation domain-containing protein</fullName>
    </submittedName>
</protein>
<dbReference type="Pfam" id="PF00550">
    <property type="entry name" value="PP-binding"/>
    <property type="match status" value="1"/>
</dbReference>
<dbReference type="Pfam" id="PF13193">
    <property type="entry name" value="AMP-binding_C"/>
    <property type="match status" value="1"/>
</dbReference>
<dbReference type="EMBL" id="JAINZZ010000121">
    <property type="protein sequence ID" value="MBY8883167.1"/>
    <property type="molecule type" value="Genomic_DNA"/>
</dbReference>
<feature type="non-terminal residue" evidence="4">
    <location>
        <position position="1"/>
    </location>
</feature>
<dbReference type="PROSITE" id="PS00455">
    <property type="entry name" value="AMP_BINDING"/>
    <property type="match status" value="1"/>
</dbReference>
<dbReference type="Gene3D" id="3.40.50.980">
    <property type="match status" value="2"/>
</dbReference>
<dbReference type="InterPro" id="IPR025110">
    <property type="entry name" value="AMP-bd_C"/>
</dbReference>
<dbReference type="InterPro" id="IPR006162">
    <property type="entry name" value="Ppantetheine_attach_site"/>
</dbReference>
<keyword evidence="5" id="KW-1185">Reference proteome</keyword>
<dbReference type="PANTHER" id="PTHR45527:SF1">
    <property type="entry name" value="FATTY ACID SYNTHASE"/>
    <property type="match status" value="1"/>
</dbReference>
<feature type="domain" description="Carrier" evidence="3">
    <location>
        <begin position="508"/>
        <end position="583"/>
    </location>
</feature>
<dbReference type="PROSITE" id="PS50075">
    <property type="entry name" value="CARRIER"/>
    <property type="match status" value="1"/>
</dbReference>
<sequence>PEGTFNALFEAQAARTPGNTALVDGDVTVSYAELNARANRLARHLVARGIGPERTVALALPRSVDHVTALLAVLKSGAAFLPIAADHPAERIAHMLQDARPALMIAADGFSPDVPGDAAPELLVLDEALWAGLPEHDVTDAERTAALTVDHPAYVIYTSGSTGTPKGVVVTHRGLASFAATHVARMGIDETSRVMQWVAVTFDPSVGDVAMTLTAGASLVLSAGPRQLVGEELAAVVAEAGCTHLSLSAAVLATLPDPDTSGLRTVVVGGETLPAELVARWSPGRRMINAYGPTEATIAATMSDPLSPAPTAPPIGRPVWNTRVYVLDAALAPVPPGTPGELYIAGDGLARGYLNRPSLTAERFVANPFGPAGARMYRTGDMVAWNAEGALEFLTRTDGQVKIRGFRVELGEVEAVLTGHPAVDRAAVVARDDPQGRRQLVAYAVPVDGAGDAADPAALRRHMSETLPGYMVPAAVVLLDALPLTFNGKLDRKALPEPDFAAGSVRRAPRDAREEVLCGLFADVLGLPGIGIDDSFFDMGGHSLLVVDLAARIRTALGAEVTIRTLFDTPTVAGLAARLESGGVDGDALDVLLPIRSAGSLPPLFCVHPGMGIGWPFSGLLRGLDEDRPLYAVQARGLLDTADLPDTAEDLVTGYLERIRSVQPEGPYHLLGWSFGGAVAQALAAELQAAGQEVALLCLLDAYPLDVNPAAEKPDWQRFLAELLETAGGTAAAPGAEAAPPLDAADVMAALRAAGSPLAALDAERLENVYAVYTNLIRISEDFAPGRFGGDMLFLRAAGSPLGIDPMTWQRFVGGRVEVHDVACGHGEMTQPHAVDQFAPVLRTKLRSTAR</sequence>
<dbReference type="Pfam" id="PF00501">
    <property type="entry name" value="AMP-binding"/>
    <property type="match status" value="1"/>
</dbReference>
<dbReference type="RefSeq" id="WP_222970137.1">
    <property type="nucleotide sequence ID" value="NZ_JAINZZ010000121.1"/>
</dbReference>
<evidence type="ECO:0000256" key="2">
    <source>
        <dbReference type="ARBA" id="ARBA00022553"/>
    </source>
</evidence>
<dbReference type="Gene3D" id="3.30.300.30">
    <property type="match status" value="1"/>
</dbReference>
<comment type="caution">
    <text evidence="4">The sequence shown here is derived from an EMBL/GenBank/DDBJ whole genome shotgun (WGS) entry which is preliminary data.</text>
</comment>
<dbReference type="PANTHER" id="PTHR45527">
    <property type="entry name" value="NONRIBOSOMAL PEPTIDE SYNTHETASE"/>
    <property type="match status" value="1"/>
</dbReference>
<dbReference type="InterPro" id="IPR029058">
    <property type="entry name" value="AB_hydrolase_fold"/>
</dbReference>
<reference evidence="4 5" key="1">
    <citation type="submission" date="2021-08" db="EMBL/GenBank/DDBJ databases">
        <title>WGS of actinomycetes from Thailand.</title>
        <authorList>
            <person name="Thawai C."/>
        </authorList>
    </citation>
    <scope>NUCLEOTIDE SEQUENCE [LARGE SCALE GENOMIC DNA]</scope>
    <source>
        <strain evidence="4 5">PLK6-54</strain>
    </source>
</reference>
<dbReference type="PROSITE" id="PS00012">
    <property type="entry name" value="PHOSPHOPANTETHEINE"/>
    <property type="match status" value="1"/>
</dbReference>
<gene>
    <name evidence="4" type="ORF">K7862_36855</name>
</gene>
<evidence type="ECO:0000256" key="1">
    <source>
        <dbReference type="ARBA" id="ARBA00022450"/>
    </source>
</evidence>